<feature type="binding site" evidence="12">
    <location>
        <position position="179"/>
    </location>
    <ligand>
        <name>FAD</name>
        <dbReference type="ChEBI" id="CHEBI:57692"/>
    </ligand>
</feature>
<feature type="binding site" evidence="12">
    <location>
        <position position="369"/>
    </location>
    <ligand>
        <name>FAD</name>
        <dbReference type="ChEBI" id="CHEBI:57692"/>
    </ligand>
</feature>
<keyword evidence="5 12" id="KW-0963">Cytoplasm</keyword>
<dbReference type="STRING" id="655355.SAMN05216283_101358"/>
<feature type="binding site" evidence="12">
    <location>
        <begin position="272"/>
        <end position="286"/>
    </location>
    <ligand>
        <name>NAD(+)</name>
        <dbReference type="ChEBI" id="CHEBI:57540"/>
    </ligand>
</feature>
<dbReference type="InterPro" id="IPR026904">
    <property type="entry name" value="MnmG_C"/>
</dbReference>
<dbReference type="GO" id="GO:0050660">
    <property type="term" value="F:flavin adenine dinucleotide binding"/>
    <property type="evidence" value="ECO:0007669"/>
    <property type="project" value="UniProtKB-UniRule"/>
</dbReference>
<keyword evidence="6 12" id="KW-0285">Flavoprotein</keyword>
<feature type="binding site" evidence="12">
    <location>
        <position position="124"/>
    </location>
    <ligand>
        <name>FAD</name>
        <dbReference type="ChEBI" id="CHEBI:57692"/>
    </ligand>
</feature>
<evidence type="ECO:0000256" key="7">
    <source>
        <dbReference type="ARBA" id="ARBA00022694"/>
    </source>
</evidence>
<evidence type="ECO:0000256" key="8">
    <source>
        <dbReference type="ARBA" id="ARBA00022827"/>
    </source>
</evidence>
<dbReference type="PROSITE" id="PS01280">
    <property type="entry name" value="GIDA_1"/>
    <property type="match status" value="1"/>
</dbReference>
<dbReference type="Pfam" id="PF21680">
    <property type="entry name" value="GIDA_C_1st"/>
    <property type="match status" value="1"/>
</dbReference>
<evidence type="ECO:0000256" key="5">
    <source>
        <dbReference type="ARBA" id="ARBA00022490"/>
    </source>
</evidence>
<protein>
    <recommendedName>
        <fullName evidence="4 12">tRNA uridine 5-carboxymethylaminomethyl modification enzyme MnmG</fullName>
    </recommendedName>
    <alternativeName>
        <fullName evidence="11 12">Glucose-inhibited division protein A</fullName>
    </alternativeName>
</protein>
<dbReference type="SMART" id="SM01228">
    <property type="entry name" value="GIDA_assoc_3"/>
    <property type="match status" value="1"/>
</dbReference>
<comment type="subunit">
    <text evidence="10 12">Homodimer. Heterotetramer of two MnmE and two MnmG subunits.</text>
</comment>
<dbReference type="Gene3D" id="3.50.50.60">
    <property type="entry name" value="FAD/NAD(P)-binding domain"/>
    <property type="match status" value="2"/>
</dbReference>
<dbReference type="Gene3D" id="1.10.150.570">
    <property type="entry name" value="GidA associated domain, C-terminal subdomain"/>
    <property type="match status" value="1"/>
</dbReference>
<sequence>MILPFYDVIVVGGGHAGCEAATAAANLGSKTLLITMDMGKYAQMSCNPAIGGIAKGQIVREIDALGGHTGVIADRSSIQFRMLNRSKGPAMWSPRVQNDRFRFSEYWRDILENTDNLDLWQDAVIHLLIEDGVVKGVKTKIGAEFQSKTVILTNGTFLNGLMHIGQSKMEGGRIGESASYFISDQLAEAGFKTGRLKTGTPVRIDGRSIDFSKLTEQKGDEGHYKFSFLPEVKTEMKQRSCWITYTSPEVHRELEEGFEESPMYDGTIQSTGPRYCPSIESKLVTFAEKQQHQLFLEPEGEKTHEYYLNGFSSSLPWQVQYKALLLVPGLESAKIFRPGYAIEYDYFDPTQLYHTLETKLIKNLYFGGQINGTTGYEEAAAQGMVSGINAHLKAHNQAEFTLGRDEAYIGVLIDDLVTKGVDEPYRMFTSRAEYRILLRQDDADVRLTPKSFKLGLASKERMDLLEEKLKLRDSIIDFVSNFSLKPQFINDLLVAKNTSPLKQGVKLKDVISRPQISIFDVIEPVVPFKKMLEVIPENRFEEIVESAEILIKYSGYIEREKLIAEKFKRLENINIEDKFDYEKIHTISTEARQKLSKIKPKTIGQASRISGVNPSDINVLLVMLGR</sequence>
<evidence type="ECO:0000256" key="1">
    <source>
        <dbReference type="ARBA" id="ARBA00001974"/>
    </source>
</evidence>
<dbReference type="InterPro" id="IPR020595">
    <property type="entry name" value="MnmG-rel_CS"/>
</dbReference>
<keyword evidence="7 12" id="KW-0819">tRNA processing</keyword>
<keyword evidence="15" id="KW-1185">Reference proteome</keyword>
<dbReference type="InterPro" id="IPR040131">
    <property type="entry name" value="MnmG_N"/>
</dbReference>
<dbReference type="PANTHER" id="PTHR11806:SF0">
    <property type="entry name" value="PROTEIN MTO1 HOMOLOG, MITOCHONDRIAL"/>
    <property type="match status" value="1"/>
</dbReference>
<name>A0A1I2BAJ9_9BACT</name>
<dbReference type="RefSeq" id="WP_093918104.1">
    <property type="nucleotide sequence ID" value="NZ_FONW01000001.1"/>
</dbReference>
<dbReference type="Gene3D" id="1.10.10.1800">
    <property type="entry name" value="tRNA uridine 5-carboxymethylaminomethyl modification enzyme MnmG/GidA"/>
    <property type="match status" value="1"/>
</dbReference>
<evidence type="ECO:0000256" key="12">
    <source>
        <dbReference type="HAMAP-Rule" id="MF_00129"/>
    </source>
</evidence>
<proteinExistence type="inferred from homology"/>
<comment type="cofactor">
    <cofactor evidence="1 12">
        <name>FAD</name>
        <dbReference type="ChEBI" id="CHEBI:57692"/>
    </cofactor>
</comment>
<dbReference type="Proteomes" id="UP000198964">
    <property type="component" value="Unassembled WGS sequence"/>
</dbReference>
<evidence type="ECO:0000256" key="2">
    <source>
        <dbReference type="ARBA" id="ARBA00003717"/>
    </source>
</evidence>
<dbReference type="AlphaFoldDB" id="A0A1I2BAJ9"/>
<evidence type="ECO:0000256" key="4">
    <source>
        <dbReference type="ARBA" id="ARBA00020461"/>
    </source>
</evidence>
<comment type="subcellular location">
    <subcellularLocation>
        <location evidence="12">Cytoplasm</location>
    </subcellularLocation>
</comment>
<organism evidence="14 15">
    <name type="scientific">Sunxiuqinia elliptica</name>
    <dbReference type="NCBI Taxonomy" id="655355"/>
    <lineage>
        <taxon>Bacteria</taxon>
        <taxon>Pseudomonadati</taxon>
        <taxon>Bacteroidota</taxon>
        <taxon>Bacteroidia</taxon>
        <taxon>Marinilabiliales</taxon>
        <taxon>Prolixibacteraceae</taxon>
        <taxon>Sunxiuqinia</taxon>
    </lineage>
</organism>
<evidence type="ECO:0000256" key="3">
    <source>
        <dbReference type="ARBA" id="ARBA00007653"/>
    </source>
</evidence>
<keyword evidence="9 12" id="KW-0520">NAD</keyword>
<dbReference type="InterPro" id="IPR047001">
    <property type="entry name" value="MnmG_C_subdom"/>
</dbReference>
<dbReference type="InterPro" id="IPR002218">
    <property type="entry name" value="MnmG-rel"/>
</dbReference>
<evidence type="ECO:0000256" key="10">
    <source>
        <dbReference type="ARBA" id="ARBA00025948"/>
    </source>
</evidence>
<evidence type="ECO:0000313" key="15">
    <source>
        <dbReference type="Proteomes" id="UP000198964"/>
    </source>
</evidence>
<dbReference type="NCBIfam" id="TIGR00136">
    <property type="entry name" value="mnmG_gidA"/>
    <property type="match status" value="1"/>
</dbReference>
<dbReference type="HAMAP" id="MF_00129">
    <property type="entry name" value="MnmG_GidA"/>
    <property type="match status" value="1"/>
</dbReference>
<gene>
    <name evidence="12" type="primary">mnmG</name>
    <name evidence="12" type="synonym">gidA</name>
    <name evidence="14" type="ORF">SAMN05216283_101358</name>
</gene>
<evidence type="ECO:0000313" key="14">
    <source>
        <dbReference type="EMBL" id="SFE53126.1"/>
    </source>
</evidence>
<dbReference type="EMBL" id="FONW01000001">
    <property type="protein sequence ID" value="SFE53126.1"/>
    <property type="molecule type" value="Genomic_DNA"/>
</dbReference>
<dbReference type="GO" id="GO:0005829">
    <property type="term" value="C:cytosol"/>
    <property type="evidence" value="ECO:0007669"/>
    <property type="project" value="TreeGrafter"/>
</dbReference>
<keyword evidence="8 12" id="KW-0274">FAD</keyword>
<feature type="binding site" evidence="12">
    <location>
        <begin position="12"/>
        <end position="17"/>
    </location>
    <ligand>
        <name>FAD</name>
        <dbReference type="ChEBI" id="CHEBI:57692"/>
    </ligand>
</feature>
<dbReference type="FunFam" id="1.10.150.570:FF:000001">
    <property type="entry name" value="tRNA uridine 5-carboxymethylaminomethyl modification enzyme MnmG"/>
    <property type="match status" value="1"/>
</dbReference>
<evidence type="ECO:0000256" key="11">
    <source>
        <dbReference type="ARBA" id="ARBA00031800"/>
    </source>
</evidence>
<dbReference type="InterPro" id="IPR036188">
    <property type="entry name" value="FAD/NAD-bd_sf"/>
</dbReference>
<reference evidence="14 15" key="1">
    <citation type="submission" date="2016-10" db="EMBL/GenBank/DDBJ databases">
        <authorList>
            <person name="de Groot N.N."/>
        </authorList>
    </citation>
    <scope>NUCLEOTIDE SEQUENCE [LARGE SCALE GENOMIC DNA]</scope>
    <source>
        <strain evidence="14 15">CGMCC 1.9156</strain>
    </source>
</reference>
<dbReference type="SUPFAM" id="SSF51905">
    <property type="entry name" value="FAD/NAD(P)-binding domain"/>
    <property type="match status" value="1"/>
</dbReference>
<dbReference type="FunFam" id="1.10.10.1800:FF:000003">
    <property type="entry name" value="tRNA uridine 5-carboxymethylaminomethyl modification enzyme MnmG"/>
    <property type="match status" value="1"/>
</dbReference>
<comment type="similarity">
    <text evidence="3 12">Belongs to the MnmG family.</text>
</comment>
<evidence type="ECO:0000256" key="6">
    <source>
        <dbReference type="ARBA" id="ARBA00022630"/>
    </source>
</evidence>
<feature type="domain" description="tRNA uridine 5-carboxymethylaminomethyl modification enzyme C-terminal subdomain" evidence="13">
    <location>
        <begin position="551"/>
        <end position="622"/>
    </location>
</feature>
<dbReference type="Pfam" id="PF13932">
    <property type="entry name" value="SAM_GIDA_C"/>
    <property type="match status" value="1"/>
</dbReference>
<comment type="function">
    <text evidence="2 12">NAD-binding protein involved in the addition of a carboxymethylaminomethyl (cmnm) group at the wobble position (U34) of certain tRNAs, forming tRNA-cmnm(5)s(2)U34.</text>
</comment>
<dbReference type="GO" id="GO:0030488">
    <property type="term" value="P:tRNA methylation"/>
    <property type="evidence" value="ECO:0007669"/>
    <property type="project" value="TreeGrafter"/>
</dbReference>
<dbReference type="InterPro" id="IPR044920">
    <property type="entry name" value="MnmG_C_subdom_sf"/>
</dbReference>
<evidence type="ECO:0000256" key="9">
    <source>
        <dbReference type="ARBA" id="ARBA00023027"/>
    </source>
</evidence>
<dbReference type="InterPro" id="IPR004416">
    <property type="entry name" value="MnmG"/>
</dbReference>
<accession>A0A1I2BAJ9</accession>
<dbReference type="InterPro" id="IPR049312">
    <property type="entry name" value="GIDA_C_N"/>
</dbReference>
<evidence type="ECO:0000259" key="13">
    <source>
        <dbReference type="SMART" id="SM01228"/>
    </source>
</evidence>
<dbReference type="FunFam" id="3.50.50.60:FF:000002">
    <property type="entry name" value="tRNA uridine 5-carboxymethylaminomethyl modification enzyme MnmG"/>
    <property type="match status" value="1"/>
</dbReference>
<dbReference type="Pfam" id="PF01134">
    <property type="entry name" value="GIDA"/>
    <property type="match status" value="1"/>
</dbReference>
<dbReference type="PANTHER" id="PTHR11806">
    <property type="entry name" value="GLUCOSE INHIBITED DIVISION PROTEIN A"/>
    <property type="match status" value="1"/>
</dbReference>
<dbReference type="GO" id="GO:0002098">
    <property type="term" value="P:tRNA wobble uridine modification"/>
    <property type="evidence" value="ECO:0007669"/>
    <property type="project" value="InterPro"/>
</dbReference>